<organism evidence="4 5">
    <name type="scientific">Erinaceus europaeus</name>
    <name type="common">Western European hedgehog</name>
    <dbReference type="NCBI Taxonomy" id="9365"/>
    <lineage>
        <taxon>Eukaryota</taxon>
        <taxon>Metazoa</taxon>
        <taxon>Chordata</taxon>
        <taxon>Craniata</taxon>
        <taxon>Vertebrata</taxon>
        <taxon>Euteleostomi</taxon>
        <taxon>Mammalia</taxon>
        <taxon>Eutheria</taxon>
        <taxon>Laurasiatheria</taxon>
        <taxon>Eulipotyphla</taxon>
        <taxon>Erinaceidae</taxon>
        <taxon>Erinaceinae</taxon>
        <taxon>Erinaceus</taxon>
    </lineage>
</organism>
<reference evidence="5" key="1">
    <citation type="submission" date="2025-08" db="UniProtKB">
        <authorList>
            <consortium name="RefSeq"/>
        </authorList>
    </citation>
    <scope>IDENTIFICATION</scope>
</reference>
<dbReference type="Proteomes" id="UP001652624">
    <property type="component" value="Chromosome 12"/>
</dbReference>
<feature type="compositionally biased region" description="Low complexity" evidence="3">
    <location>
        <begin position="294"/>
        <end position="307"/>
    </location>
</feature>
<comment type="similarity">
    <text evidence="1">Belongs to the short-chain dehydrogenases/reductases (SDR) family.</text>
</comment>
<feature type="compositionally biased region" description="Basic residues" evidence="3">
    <location>
        <begin position="308"/>
        <end position="319"/>
    </location>
</feature>
<proteinExistence type="inferred from homology"/>
<feature type="region of interest" description="Disordered" evidence="3">
    <location>
        <begin position="384"/>
        <end position="415"/>
    </location>
</feature>
<dbReference type="RefSeq" id="XP_060059450.1">
    <property type="nucleotide sequence ID" value="XM_060203467.1"/>
</dbReference>
<keyword evidence="2" id="KW-0560">Oxidoreductase</keyword>
<keyword evidence="4" id="KW-1185">Reference proteome</keyword>
<feature type="region of interest" description="Disordered" evidence="3">
    <location>
        <begin position="201"/>
        <end position="351"/>
    </location>
</feature>
<dbReference type="InterPro" id="IPR036291">
    <property type="entry name" value="NAD(P)-bd_dom_sf"/>
</dbReference>
<protein>
    <submittedName>
        <fullName evidence="5">17-beta-hydroxysteroid dehydrogenase type 1 isoform X1</fullName>
    </submittedName>
</protein>
<dbReference type="InterPro" id="IPR002347">
    <property type="entry name" value="SDR_fam"/>
</dbReference>
<dbReference type="SUPFAM" id="SSF51735">
    <property type="entry name" value="NAD(P)-binding Rossmann-fold domains"/>
    <property type="match status" value="1"/>
</dbReference>
<feature type="compositionally biased region" description="Basic residues" evidence="3">
    <location>
        <begin position="238"/>
        <end position="250"/>
    </location>
</feature>
<evidence type="ECO:0000313" key="4">
    <source>
        <dbReference type="Proteomes" id="UP001652624"/>
    </source>
</evidence>
<dbReference type="Pfam" id="PF00106">
    <property type="entry name" value="adh_short"/>
    <property type="match status" value="1"/>
</dbReference>
<dbReference type="PANTHER" id="PTHR43391:SF15">
    <property type="entry name" value="17-BETA-HYDROXYSTEROID DEHYDROGENASE TYPE 1"/>
    <property type="match status" value="1"/>
</dbReference>
<dbReference type="PANTHER" id="PTHR43391">
    <property type="entry name" value="RETINOL DEHYDROGENASE-RELATED"/>
    <property type="match status" value="1"/>
</dbReference>
<dbReference type="PRINTS" id="PR00081">
    <property type="entry name" value="GDHRDH"/>
</dbReference>
<feature type="compositionally biased region" description="Gly residues" evidence="3">
    <location>
        <begin position="265"/>
        <end position="277"/>
    </location>
</feature>
<sequence>MDRTVVLITGCSSGIGLHLAVRLASDPSRSFKVYATMRDLAAQGQLREAARSRGCPPDALETLQLDVRDANSVAAARARVSEGRVDVLVCNAGRGLLGPLEAQTASAVSAVLDVNVAGTLRVLRAFLPDMKRRRAGRIVVTGSMGGLMGEEGAKGRSGGRDAVFPRRPGFWGGVPSPCPQQSSLPLRDALQRRLLCQQVRARRPVREPRSSAAALRHPRQPGGVRPGAHRLSGEAGGRPRRGAGARRRRDPRALLPLPVPLGGRLPRGGAGPGGGGRAFPHSPARPAAGAALLQHRALPAAVAPARGRPQRPRLRRRHAPGCVLPPARRPPGWRPRESRSQITPNPRCPAIKPQSAVPLVLAFEGGEGEVGTEAAGGAALRLQPWGDQRSQPLSLPGSHLPSLRSGMTAPRPLDT</sequence>
<evidence type="ECO:0000313" key="5">
    <source>
        <dbReference type="RefSeq" id="XP_060059450.1"/>
    </source>
</evidence>
<feature type="compositionally biased region" description="Low complexity" evidence="3">
    <location>
        <begin position="253"/>
        <end position="264"/>
    </location>
</feature>
<name>A0ABM3YEE8_ERIEU</name>
<evidence type="ECO:0000256" key="3">
    <source>
        <dbReference type="SAM" id="MobiDB-lite"/>
    </source>
</evidence>
<dbReference type="Gene3D" id="3.40.50.720">
    <property type="entry name" value="NAD(P)-binding Rossmann-like Domain"/>
    <property type="match status" value="1"/>
</dbReference>
<accession>A0ABM3YEE8</accession>
<evidence type="ECO:0000256" key="1">
    <source>
        <dbReference type="ARBA" id="ARBA00006484"/>
    </source>
</evidence>
<evidence type="ECO:0000256" key="2">
    <source>
        <dbReference type="ARBA" id="ARBA00023002"/>
    </source>
</evidence>
<gene>
    <name evidence="5" type="primary">HSD17B1</name>
</gene>
<dbReference type="GeneID" id="103124302"/>
<feature type="compositionally biased region" description="Low complexity" evidence="3">
    <location>
        <begin position="390"/>
        <end position="405"/>
    </location>
</feature>